<evidence type="ECO:0000313" key="2">
    <source>
        <dbReference type="EMBL" id="RNF18487.1"/>
    </source>
</evidence>
<comment type="caution">
    <text evidence="2">The sequence shown here is derived from an EMBL/GenBank/DDBJ whole genome shotgun (WGS) entry which is preliminary data.</text>
</comment>
<dbReference type="GeneID" id="40318100"/>
<dbReference type="OrthoDB" id="272682at2759"/>
<protein>
    <recommendedName>
        <fullName evidence="4">Transmembrane protein</fullName>
    </recommendedName>
</protein>
<keyword evidence="1" id="KW-1133">Transmembrane helix</keyword>
<evidence type="ECO:0000313" key="3">
    <source>
        <dbReference type="Proteomes" id="UP000284403"/>
    </source>
</evidence>
<accession>A0A3R7L8T2</accession>
<keyword evidence="1" id="KW-0812">Transmembrane</keyword>
<proteinExistence type="predicted"/>
<evidence type="ECO:0008006" key="4">
    <source>
        <dbReference type="Google" id="ProtNLM"/>
    </source>
</evidence>
<dbReference type="AlphaFoldDB" id="A0A3R7L8T2"/>
<gene>
    <name evidence="2" type="ORF">Tco025E_04489</name>
</gene>
<keyword evidence="1" id="KW-0472">Membrane</keyword>
<evidence type="ECO:0000256" key="1">
    <source>
        <dbReference type="SAM" id="Phobius"/>
    </source>
</evidence>
<reference evidence="2 3" key="1">
    <citation type="journal article" date="2018" name="BMC Genomics">
        <title>Genomic comparison of Trypanosoma conorhini and Trypanosoma rangeli to Trypanosoma cruzi strains of high and low virulence.</title>
        <authorList>
            <person name="Bradwell K.R."/>
            <person name="Koparde V.N."/>
            <person name="Matveyev A.V."/>
            <person name="Serrano M.G."/>
            <person name="Alves J.M."/>
            <person name="Parikh H."/>
            <person name="Huang B."/>
            <person name="Lee V."/>
            <person name="Espinosa-Alvarez O."/>
            <person name="Ortiz P.A."/>
            <person name="Costa-Martins A.G."/>
            <person name="Teixeira M.M."/>
            <person name="Buck G.A."/>
        </authorList>
    </citation>
    <scope>NUCLEOTIDE SEQUENCE [LARGE SCALE GENOMIC DNA]</scope>
    <source>
        <strain evidence="2 3">025E</strain>
    </source>
</reference>
<name>A0A3R7L8T2_9TRYP</name>
<keyword evidence="3" id="KW-1185">Reference proteome</keyword>
<feature type="transmembrane region" description="Helical" evidence="1">
    <location>
        <begin position="21"/>
        <end position="44"/>
    </location>
</feature>
<dbReference type="EMBL" id="MKKU01000230">
    <property type="protein sequence ID" value="RNF18487.1"/>
    <property type="molecule type" value="Genomic_DNA"/>
</dbReference>
<organism evidence="2 3">
    <name type="scientific">Trypanosoma conorhini</name>
    <dbReference type="NCBI Taxonomy" id="83891"/>
    <lineage>
        <taxon>Eukaryota</taxon>
        <taxon>Discoba</taxon>
        <taxon>Euglenozoa</taxon>
        <taxon>Kinetoplastea</taxon>
        <taxon>Metakinetoplastina</taxon>
        <taxon>Trypanosomatida</taxon>
        <taxon>Trypanosomatidae</taxon>
        <taxon>Trypanosoma</taxon>
    </lineage>
</organism>
<dbReference type="RefSeq" id="XP_029228503.1">
    <property type="nucleotide sequence ID" value="XM_029371399.1"/>
</dbReference>
<dbReference type="Proteomes" id="UP000284403">
    <property type="component" value="Unassembled WGS sequence"/>
</dbReference>
<sequence length="403" mass="43930">MLGRRSERKKSRGGPRGVARGVGRYFWGLALLSAACLSLAATLWQSGGAHSPSSFVWVNGTRDLLSELRLAREVGNATTISRVADSMMEVGLALESTLAGAADKATAIAAEKDVLHAAETYRLATDFVLETLSPVLQAKSADAVPQKYFAEPKFLWRWVAVAAYALTTALPEYFLALDDAGAHGEALVAGLQLLLNASNAAASASSPFVPSAHTPLVECAHYERNSRWRKFCSSGFSSLNGLEVRRAAILEELIALHPDYAPLRLHYAVALSLGRQTAKSDVVLALLERERGKLHTRTHVDPLHGALLGLCEVFRSSTGETERAERAARALEGMRQIGTCARLLQPFHADMDSWRHRFHGQDRPDVMDKRQARRLLDVTQKVLEENGMLESLPAGLRACGEKD</sequence>